<reference evidence="2 3" key="1">
    <citation type="submission" date="2023-11" db="EMBL/GenBank/DDBJ databases">
        <title>Novel species in genus Nocardioides.</title>
        <authorList>
            <person name="Zhou H."/>
        </authorList>
    </citation>
    <scope>NUCLEOTIDE SEQUENCE [LARGE SCALE GENOMIC DNA]</scope>
    <source>
        <strain evidence="2 3">S-58</strain>
    </source>
</reference>
<dbReference type="EMBL" id="JAXQPW010000006">
    <property type="protein sequence ID" value="MDZ5663054.1"/>
    <property type="molecule type" value="Genomic_DNA"/>
</dbReference>
<dbReference type="RefSeq" id="WP_322424930.1">
    <property type="nucleotide sequence ID" value="NZ_JAXQPW010000006.1"/>
</dbReference>
<evidence type="ECO:0000313" key="2">
    <source>
        <dbReference type="EMBL" id="MDZ5663054.1"/>
    </source>
</evidence>
<proteinExistence type="predicted"/>
<gene>
    <name evidence="2" type="ORF">SFC79_14850</name>
</gene>
<feature type="domain" description="VWFA" evidence="1">
    <location>
        <begin position="364"/>
        <end position="562"/>
    </location>
</feature>
<keyword evidence="3" id="KW-1185">Reference proteome</keyword>
<accession>A0ABU5KF35</accession>
<dbReference type="InterPro" id="IPR002035">
    <property type="entry name" value="VWF_A"/>
</dbReference>
<dbReference type="Gene3D" id="3.40.50.410">
    <property type="entry name" value="von Willebrand factor, type A domain"/>
    <property type="match status" value="1"/>
</dbReference>
<dbReference type="Proteomes" id="UP001291999">
    <property type="component" value="Unassembled WGS sequence"/>
</dbReference>
<sequence>MKLRRRTIRPRDERGATAVMVGLLSTVLFATAALAVDISSLAMERQRLHDHVDSAAHAGAFALPGTGTQAQTAALSMANSQDGDLNLTAGANTKLLCIVASTGVTREVKASQIPSTCNPGPPGAPFTASRYPGLRCNSYICAIPCATGTAAKCNTIEVRAEKPVDYGFAPIIGFDQGNTGSVASAACKGPCGSEVPNPLDIVIMADRTASMPSADRAQMKMAILNSLKTMTPSLHHVAFGALAKSRTTGFTPKGSFIRPTHPATPVYEDCARFTTTSTRNACRDRNTAKQTVYNAAVADWEAGESAFSKSAGWDGTGETDSDGICRSEAVRLNGRVAADTRNEGTWIPVDWTNGYLTETGALVSNSALVDAISCLPESASGEYGTNIGGSLKAAVRKVMGGSTVPGASDRPGTPRKVVIFETDGQPDEVGSATGSTAIGTTSELWSGQQSTSSSVKNGTNGCNRFKEVATNAKGAGVIVITIGFGSATTATCERYFDFAGEQKVKDVLASAASNAPSGGPSTAGDCTTPAGIAAENIDGDYFFCATKGDELAEIFKTALNQVSNSIRLIKLP</sequence>
<dbReference type="SUPFAM" id="SSF53300">
    <property type="entry name" value="vWA-like"/>
    <property type="match status" value="1"/>
</dbReference>
<dbReference type="InterPro" id="IPR036465">
    <property type="entry name" value="vWFA_dom_sf"/>
</dbReference>
<protein>
    <submittedName>
        <fullName evidence="2">TadE/TadG family type IV pilus assembly protein</fullName>
    </submittedName>
</protein>
<comment type="caution">
    <text evidence="2">The sequence shown here is derived from an EMBL/GenBank/DDBJ whole genome shotgun (WGS) entry which is preliminary data.</text>
</comment>
<name>A0ABU5KF35_9ACTN</name>
<evidence type="ECO:0000259" key="1">
    <source>
        <dbReference type="PROSITE" id="PS50234"/>
    </source>
</evidence>
<dbReference type="InterPro" id="IPR028087">
    <property type="entry name" value="Tad_N"/>
</dbReference>
<dbReference type="PROSITE" id="PS50234">
    <property type="entry name" value="VWFA"/>
    <property type="match status" value="1"/>
</dbReference>
<evidence type="ECO:0000313" key="3">
    <source>
        <dbReference type="Proteomes" id="UP001291999"/>
    </source>
</evidence>
<dbReference type="Pfam" id="PF13400">
    <property type="entry name" value="Tad"/>
    <property type="match status" value="1"/>
</dbReference>
<organism evidence="2 3">
    <name type="scientific">Nocardioides renjunii</name>
    <dbReference type="NCBI Taxonomy" id="3095075"/>
    <lineage>
        <taxon>Bacteria</taxon>
        <taxon>Bacillati</taxon>
        <taxon>Actinomycetota</taxon>
        <taxon>Actinomycetes</taxon>
        <taxon>Propionibacteriales</taxon>
        <taxon>Nocardioidaceae</taxon>
        <taxon>Nocardioides</taxon>
    </lineage>
</organism>